<dbReference type="GO" id="GO:0005737">
    <property type="term" value="C:cytoplasm"/>
    <property type="evidence" value="ECO:0007669"/>
    <property type="project" value="UniProtKB-SubCell"/>
</dbReference>
<dbReference type="InterPro" id="IPR045113">
    <property type="entry name" value="Rpb7-like"/>
</dbReference>
<evidence type="ECO:0000256" key="2">
    <source>
        <dbReference type="ARBA" id="ARBA00022478"/>
    </source>
</evidence>
<keyword evidence="4" id="KW-0548">Nucleotidyltransferase</keyword>
<comment type="subcellular location">
    <subcellularLocation>
        <location evidence="4">Cytoplasm</location>
    </subcellularLocation>
</comment>
<keyword evidence="3 4" id="KW-0804">Transcription</keyword>
<dbReference type="CDD" id="cd04460">
    <property type="entry name" value="S1_RpoE"/>
    <property type="match status" value="1"/>
</dbReference>
<dbReference type="PROSITE" id="PS50126">
    <property type="entry name" value="S1"/>
    <property type="match status" value="1"/>
</dbReference>
<protein>
    <recommendedName>
        <fullName evidence="4">DNA-directed RNA polymerase subunit Rpo7</fullName>
        <ecNumber evidence="4">2.7.7.6</ecNumber>
    </recommendedName>
    <alternativeName>
        <fullName evidence="4">DNA-directed RNA polymerase subunit E</fullName>
    </alternativeName>
</protein>
<dbReference type="InterPro" id="IPR036898">
    <property type="entry name" value="RNA_pol_Rpb7-like_N_sf"/>
</dbReference>
<evidence type="ECO:0000256" key="3">
    <source>
        <dbReference type="ARBA" id="ARBA00023163"/>
    </source>
</evidence>
<dbReference type="PANTHER" id="PTHR12709:SF4">
    <property type="entry name" value="DNA-DIRECTED RNA POLYMERASE II SUBUNIT RPB7"/>
    <property type="match status" value="1"/>
</dbReference>
<evidence type="ECO:0000256" key="4">
    <source>
        <dbReference type="HAMAP-Rule" id="MF_00865"/>
    </source>
</evidence>
<feature type="domain" description="S1 motif" evidence="6">
    <location>
        <begin position="82"/>
        <end position="166"/>
    </location>
</feature>
<sequence>MYRKLKLIDTVRVPPKRLDEDVDKVVKEMLEEKLEGRIDRELGMFIAVTDVKEVQEGKIVPSDAGVYYNAEFECINYKPQMQEIIEGEVVEVVDFGAFIGLGPMDALLHVSQITDDYVSHDEKNARLVGKESDFSLTEGDYVKARVIAVSLNEQNPRDSKIGLTMRQPALHKIDKEKAKESKKEVEVKKVEESEIKETESTNEEKTVECRVCGEKFKAITSSHLKKHDLTMDEYKEKYPEAPKKPGESDD</sequence>
<keyword evidence="2 4" id="KW-0240">DNA-directed RNA polymerase</keyword>
<comment type="similarity">
    <text evidence="1 4">Belongs to the eukaryotic RPB7/RPC8 RNA polymerase subunit family.</text>
</comment>
<dbReference type="SUPFAM" id="SSF50249">
    <property type="entry name" value="Nucleic acid-binding proteins"/>
    <property type="match status" value="1"/>
</dbReference>
<evidence type="ECO:0000313" key="7">
    <source>
        <dbReference type="EMBL" id="OKY78223.1"/>
    </source>
</evidence>
<keyword evidence="4" id="KW-0963">Cytoplasm</keyword>
<dbReference type="CDD" id="cd04331">
    <property type="entry name" value="RNAP_E_N"/>
    <property type="match status" value="1"/>
</dbReference>
<dbReference type="GO" id="GO:0006352">
    <property type="term" value="P:DNA-templated transcription initiation"/>
    <property type="evidence" value="ECO:0007669"/>
    <property type="project" value="InterPro"/>
</dbReference>
<evidence type="ECO:0000256" key="5">
    <source>
        <dbReference type="SAM" id="MobiDB-lite"/>
    </source>
</evidence>
<dbReference type="Gene3D" id="3.30.1490.120">
    <property type="entry name" value="RNA polymerase Rpb7-like, N-terminal domain"/>
    <property type="match status" value="1"/>
</dbReference>
<dbReference type="NCBIfam" id="NF006333">
    <property type="entry name" value="PRK08563.1"/>
    <property type="match status" value="1"/>
</dbReference>
<dbReference type="InterPro" id="IPR046399">
    <property type="entry name" value="RNApol_Rpo7"/>
</dbReference>
<comment type="domain">
    <text evidence="4">Forms 2 domains with an elongated structure; Rpo4 packs into the hinge region between the 2 domains.</text>
</comment>
<comment type="function">
    <text evidence="4">DNA-dependent RNA polymerase (RNAP) catalyzes the transcription of DNA into RNA using the four ribonucleoside triphosphates as substrates.</text>
</comment>
<dbReference type="SMART" id="SM00316">
    <property type="entry name" value="S1"/>
    <property type="match status" value="1"/>
</dbReference>
<dbReference type="Gene3D" id="2.40.50.140">
    <property type="entry name" value="Nucleic acid-binding proteins"/>
    <property type="match status" value="1"/>
</dbReference>
<evidence type="ECO:0000313" key="8">
    <source>
        <dbReference type="Proteomes" id="UP000185744"/>
    </source>
</evidence>
<feature type="region of interest" description="Disordered" evidence="5">
    <location>
        <begin position="175"/>
        <end position="206"/>
    </location>
</feature>
<keyword evidence="8" id="KW-1185">Reference proteome</keyword>
<dbReference type="Gene3D" id="1.10.10.1550">
    <property type="entry name" value="ROS/MUCR transcriptional regulator protein"/>
    <property type="match status" value="1"/>
</dbReference>
<accession>A0A1Q6DV53</accession>
<dbReference type="EC" id="2.7.7.6" evidence="4"/>
<dbReference type="NCBIfam" id="TIGR00448">
    <property type="entry name" value="rpoE"/>
    <property type="match status" value="1"/>
</dbReference>
<feature type="region of interest" description="Disordered" evidence="5">
    <location>
        <begin position="227"/>
        <end position="250"/>
    </location>
</feature>
<dbReference type="Pfam" id="PF03876">
    <property type="entry name" value="SHS2_Rpb7-N"/>
    <property type="match status" value="1"/>
</dbReference>
<evidence type="ECO:0000259" key="6">
    <source>
        <dbReference type="PROSITE" id="PS50126"/>
    </source>
</evidence>
<dbReference type="Proteomes" id="UP000185744">
    <property type="component" value="Unassembled WGS sequence"/>
</dbReference>
<comment type="caution">
    <text evidence="7">The sequence shown here is derived from an EMBL/GenBank/DDBJ whole genome shotgun (WGS) entry which is preliminary data.</text>
</comment>
<dbReference type="InParanoid" id="A0A1Q6DV53"/>
<dbReference type="PANTHER" id="PTHR12709">
    <property type="entry name" value="DNA-DIRECTED RNA POLYMERASE II, III"/>
    <property type="match status" value="1"/>
</dbReference>
<dbReference type="FunCoup" id="A0A1Q6DV53">
    <property type="interactions" value="90"/>
</dbReference>
<dbReference type="EMBL" id="MSDW01000001">
    <property type="protein sequence ID" value="OKY78223.1"/>
    <property type="molecule type" value="Genomic_DNA"/>
</dbReference>
<dbReference type="InterPro" id="IPR041920">
    <property type="entry name" value="ROS/MUCR_sf"/>
</dbReference>
<name>A0A1Q6DV53_METT1</name>
<dbReference type="Pfam" id="PF05443">
    <property type="entry name" value="ROS_MUCR"/>
    <property type="match status" value="1"/>
</dbReference>
<dbReference type="Pfam" id="PF00575">
    <property type="entry name" value="S1"/>
    <property type="match status" value="1"/>
</dbReference>
<comment type="subunit">
    <text evidence="4">Part of the RNA polymerase complex. Forms a stalk with Rpo4 that extends from the main structure.</text>
</comment>
<keyword evidence="4" id="KW-0808">Transferase</keyword>
<dbReference type="InterPro" id="IPR008807">
    <property type="entry name" value="ROS_MUCR"/>
</dbReference>
<evidence type="ECO:0000256" key="1">
    <source>
        <dbReference type="ARBA" id="ARBA00009307"/>
    </source>
</evidence>
<dbReference type="InterPro" id="IPR005576">
    <property type="entry name" value="Rpb7-like_N"/>
</dbReference>
<dbReference type="GO" id="GO:0003677">
    <property type="term" value="F:DNA binding"/>
    <property type="evidence" value="ECO:0007669"/>
    <property type="project" value="InterPro"/>
</dbReference>
<dbReference type="STRING" id="1903181.BTN85_0710"/>
<comment type="catalytic activity">
    <reaction evidence="4">
        <text>RNA(n) + a ribonucleoside 5'-triphosphate = RNA(n+1) + diphosphate</text>
        <dbReference type="Rhea" id="RHEA:21248"/>
        <dbReference type="Rhea" id="RHEA-COMP:14527"/>
        <dbReference type="Rhea" id="RHEA-COMP:17342"/>
        <dbReference type="ChEBI" id="CHEBI:33019"/>
        <dbReference type="ChEBI" id="CHEBI:61557"/>
        <dbReference type="ChEBI" id="CHEBI:140395"/>
        <dbReference type="EC" id="2.7.7.6"/>
    </reaction>
</comment>
<dbReference type="GO" id="GO:0000428">
    <property type="term" value="C:DNA-directed RNA polymerase complex"/>
    <property type="evidence" value="ECO:0007669"/>
    <property type="project" value="UniProtKB-KW"/>
</dbReference>
<reference evidence="7" key="1">
    <citation type="submission" date="2016-12" db="EMBL/GenBank/DDBJ databases">
        <title>Discovery of methanogenic haloarchaea.</title>
        <authorList>
            <person name="Sorokin D.Y."/>
            <person name="Makarova K.S."/>
            <person name="Abbas B."/>
            <person name="Ferrer M."/>
            <person name="Golyshin P.N."/>
        </authorList>
    </citation>
    <scope>NUCLEOTIDE SEQUENCE [LARGE SCALE GENOMIC DNA]</scope>
    <source>
        <strain evidence="7">HMET1</strain>
    </source>
</reference>
<dbReference type="HAMAP" id="MF_00865">
    <property type="entry name" value="RNApol_arch_Rpo7"/>
    <property type="match status" value="1"/>
</dbReference>
<proteinExistence type="inferred from homology"/>
<dbReference type="SUPFAM" id="SSF88798">
    <property type="entry name" value="N-terminal, heterodimerisation domain of RBP7 (RpoE)"/>
    <property type="match status" value="1"/>
</dbReference>
<dbReference type="InterPro" id="IPR003029">
    <property type="entry name" value="S1_domain"/>
</dbReference>
<dbReference type="AlphaFoldDB" id="A0A1Q6DV53"/>
<organism evidence="7 8">
    <name type="scientific">Methanohalarchaeum thermophilum</name>
    <dbReference type="NCBI Taxonomy" id="1903181"/>
    <lineage>
        <taxon>Archaea</taxon>
        <taxon>Methanobacteriati</taxon>
        <taxon>Methanobacteriota</taxon>
        <taxon>Methanonatronarchaeia</taxon>
        <taxon>Methanonatronarchaeales</taxon>
        <taxon>Methanonatronarchaeaceae</taxon>
        <taxon>Candidatus Methanohalarchaeum</taxon>
    </lineage>
</organism>
<gene>
    <name evidence="4" type="primary">rpo7</name>
    <name evidence="4" type="synonym">rpoE</name>
    <name evidence="7" type="ORF">BTN85_0710</name>
</gene>
<dbReference type="InterPro" id="IPR004519">
    <property type="entry name" value="RNAP_E/RPC8"/>
</dbReference>
<dbReference type="GO" id="GO:0003899">
    <property type="term" value="F:DNA-directed RNA polymerase activity"/>
    <property type="evidence" value="ECO:0007669"/>
    <property type="project" value="UniProtKB-UniRule"/>
</dbReference>
<dbReference type="InterPro" id="IPR012340">
    <property type="entry name" value="NA-bd_OB-fold"/>
</dbReference>
<dbReference type="GO" id="GO:0008270">
    <property type="term" value="F:zinc ion binding"/>
    <property type="evidence" value="ECO:0007669"/>
    <property type="project" value="InterPro"/>
</dbReference>
<dbReference type="GO" id="GO:0006355">
    <property type="term" value="P:regulation of DNA-templated transcription"/>
    <property type="evidence" value="ECO:0007669"/>
    <property type="project" value="InterPro"/>
</dbReference>